<protein>
    <recommendedName>
        <fullName evidence="4">Selenoprotein O</fullName>
    </recommendedName>
</protein>
<dbReference type="EMBL" id="CAUOFW020000836">
    <property type="protein sequence ID" value="CAK9137758.1"/>
    <property type="molecule type" value="Genomic_DNA"/>
</dbReference>
<evidence type="ECO:0000313" key="3">
    <source>
        <dbReference type="Proteomes" id="UP001642360"/>
    </source>
</evidence>
<accession>A0ABC8R563</accession>
<gene>
    <name evidence="1" type="ORF">ILEXP_LOCUS4802</name>
    <name evidence="2" type="ORF">ILEXP_LOCUS5410</name>
</gene>
<keyword evidence="3" id="KW-1185">Reference proteome</keyword>
<name>A0ABC8R563_9AQUA</name>
<dbReference type="Proteomes" id="UP001642360">
    <property type="component" value="Unassembled WGS sequence"/>
</dbReference>
<dbReference type="EMBL" id="CAUOFW020000836">
    <property type="protein sequence ID" value="CAK9137760.1"/>
    <property type="molecule type" value="Genomic_DNA"/>
</dbReference>
<evidence type="ECO:0008006" key="4">
    <source>
        <dbReference type="Google" id="ProtNLM"/>
    </source>
</evidence>
<comment type="caution">
    <text evidence="1">The sequence shown here is derived from an EMBL/GenBank/DDBJ whole genome shotgun (WGS) entry which is preliminary data.</text>
</comment>
<feature type="non-terminal residue" evidence="1">
    <location>
        <position position="1"/>
    </location>
</feature>
<evidence type="ECO:0000313" key="1">
    <source>
        <dbReference type="EMBL" id="CAK9137758.1"/>
    </source>
</evidence>
<reference evidence="1 3" key="1">
    <citation type="submission" date="2024-02" db="EMBL/GenBank/DDBJ databases">
        <authorList>
            <person name="Vignale AGUSTIN F."/>
            <person name="Sosa J E."/>
            <person name="Modenutti C."/>
        </authorList>
    </citation>
    <scope>NUCLEOTIDE SEQUENCE [LARGE SCALE GENOMIC DNA]</scope>
</reference>
<dbReference type="AlphaFoldDB" id="A0ABC8R563"/>
<evidence type="ECO:0000313" key="2">
    <source>
        <dbReference type="EMBL" id="CAK9138308.1"/>
    </source>
</evidence>
<proteinExistence type="predicted"/>
<sequence length="36" mass="3881">VLHACYTKVSPSAEVENPQLVAWSESVAELLGLDPK</sequence>
<feature type="non-terminal residue" evidence="1">
    <location>
        <position position="36"/>
    </location>
</feature>
<dbReference type="EMBL" id="CAUOFW020000877">
    <property type="protein sequence ID" value="CAK9138308.1"/>
    <property type="molecule type" value="Genomic_DNA"/>
</dbReference>
<organism evidence="1 3">
    <name type="scientific">Ilex paraguariensis</name>
    <name type="common">yerba mate</name>
    <dbReference type="NCBI Taxonomy" id="185542"/>
    <lineage>
        <taxon>Eukaryota</taxon>
        <taxon>Viridiplantae</taxon>
        <taxon>Streptophyta</taxon>
        <taxon>Embryophyta</taxon>
        <taxon>Tracheophyta</taxon>
        <taxon>Spermatophyta</taxon>
        <taxon>Magnoliopsida</taxon>
        <taxon>eudicotyledons</taxon>
        <taxon>Gunneridae</taxon>
        <taxon>Pentapetalae</taxon>
        <taxon>asterids</taxon>
        <taxon>campanulids</taxon>
        <taxon>Aquifoliales</taxon>
        <taxon>Aquifoliaceae</taxon>
        <taxon>Ilex</taxon>
    </lineage>
</organism>